<evidence type="ECO:0000313" key="3">
    <source>
        <dbReference type="EMBL" id="QCX01703.1"/>
    </source>
</evidence>
<dbReference type="AlphaFoldDB" id="A0A5B7SWY9"/>
<organism evidence="3 4">
    <name type="scientific">Aggregatimonas sangjinii</name>
    <dbReference type="NCBI Taxonomy" id="2583587"/>
    <lineage>
        <taxon>Bacteria</taxon>
        <taxon>Pseudomonadati</taxon>
        <taxon>Bacteroidota</taxon>
        <taxon>Flavobacteriia</taxon>
        <taxon>Flavobacteriales</taxon>
        <taxon>Flavobacteriaceae</taxon>
        <taxon>Aggregatimonas</taxon>
    </lineage>
</organism>
<dbReference type="InterPro" id="IPR035901">
    <property type="entry name" value="GIY-YIG_endonuc_sf"/>
</dbReference>
<dbReference type="InterPro" id="IPR050190">
    <property type="entry name" value="UPF0213_domain"/>
</dbReference>
<comment type="similarity">
    <text evidence="1">Belongs to the UPF0213 family.</text>
</comment>
<dbReference type="KEGG" id="asag:FGM00_16875"/>
<keyword evidence="4" id="KW-1185">Reference proteome</keyword>
<gene>
    <name evidence="3" type="ORF">FGM00_16875</name>
</gene>
<sequence length="94" mass="11472">MHYIYILYSIELNRFYTGQTSNVEIRKDFHDQAPPNKFTAQAKDWELFHEIACQTKEQALKIEMHIKRMKSSTYIKNLKKYPEITEKLLERYKR</sequence>
<dbReference type="RefSeq" id="WP_138854040.1">
    <property type="nucleotide sequence ID" value="NZ_CP040710.1"/>
</dbReference>
<evidence type="ECO:0000256" key="1">
    <source>
        <dbReference type="ARBA" id="ARBA00007435"/>
    </source>
</evidence>
<dbReference type="CDD" id="cd10449">
    <property type="entry name" value="GIY-YIG_SLX1_like"/>
    <property type="match status" value="1"/>
</dbReference>
<dbReference type="Pfam" id="PF01541">
    <property type="entry name" value="GIY-YIG"/>
    <property type="match status" value="1"/>
</dbReference>
<accession>A0A5B7SWY9</accession>
<dbReference type="Gene3D" id="3.40.1440.10">
    <property type="entry name" value="GIY-YIG endonuclease"/>
    <property type="match status" value="1"/>
</dbReference>
<protein>
    <submittedName>
        <fullName evidence="3">GIY-YIG nuclease family protein</fullName>
    </submittedName>
</protein>
<evidence type="ECO:0000313" key="4">
    <source>
        <dbReference type="Proteomes" id="UP000310017"/>
    </source>
</evidence>
<name>A0A5B7SWY9_9FLAO</name>
<dbReference type="PANTHER" id="PTHR34477:SF1">
    <property type="entry name" value="UPF0213 PROTEIN YHBQ"/>
    <property type="match status" value="1"/>
</dbReference>
<evidence type="ECO:0000259" key="2">
    <source>
        <dbReference type="PROSITE" id="PS50164"/>
    </source>
</evidence>
<dbReference type="EMBL" id="CP040710">
    <property type="protein sequence ID" value="QCX01703.1"/>
    <property type="molecule type" value="Genomic_DNA"/>
</dbReference>
<dbReference type="OrthoDB" id="1495241at2"/>
<proteinExistence type="inferred from homology"/>
<dbReference type="InterPro" id="IPR000305">
    <property type="entry name" value="GIY-YIG_endonuc"/>
</dbReference>
<dbReference type="SUPFAM" id="SSF82771">
    <property type="entry name" value="GIY-YIG endonuclease"/>
    <property type="match status" value="1"/>
</dbReference>
<dbReference type="PANTHER" id="PTHR34477">
    <property type="entry name" value="UPF0213 PROTEIN YHBQ"/>
    <property type="match status" value="1"/>
</dbReference>
<reference evidence="3 4" key="1">
    <citation type="submission" date="2019-05" db="EMBL/GenBank/DDBJ databases">
        <title>Genome sequencing of F202Z8.</title>
        <authorList>
            <person name="Kwon Y.M."/>
        </authorList>
    </citation>
    <scope>NUCLEOTIDE SEQUENCE [LARGE SCALE GENOMIC DNA]</scope>
    <source>
        <strain evidence="3 4">F202Z8</strain>
    </source>
</reference>
<dbReference type="Proteomes" id="UP000310017">
    <property type="component" value="Chromosome"/>
</dbReference>
<feature type="domain" description="GIY-YIG" evidence="2">
    <location>
        <begin position="1"/>
        <end position="76"/>
    </location>
</feature>
<dbReference type="PROSITE" id="PS50164">
    <property type="entry name" value="GIY_YIG"/>
    <property type="match status" value="1"/>
</dbReference>